<feature type="compositionally biased region" description="Polar residues" evidence="1">
    <location>
        <begin position="270"/>
        <end position="294"/>
    </location>
</feature>
<proteinExistence type="predicted"/>
<sequence>MPAATAQSLQPRGFTLETTEAQNIKKLQIPKMAVSTKLQQPLPTAPDRNSPTEQLDGTLVFDALLNAACFPVTQRLQEWFSNPLSGMIEGSREYNEGLIKRLHKDKGDVGIWPLSQCHQHSHAAQKVDNMCRWFPLLLTPHTHNTGCNGTYTPGSLPYSTPPGWSPDLPVYPPRPGYMGSVPGRIPPGTHEGQQVHSYSTRHSTGTSSYPPSRLLMAGYGREMPPPPPYPGHGAGYDSQRQHMTVAHAPWSASVPAVTTTAASESRQFVAGSTSFPASQPRTPVGQTVQDGVAK</sequence>
<dbReference type="Proteomes" id="UP001163046">
    <property type="component" value="Unassembled WGS sequence"/>
</dbReference>
<protein>
    <submittedName>
        <fullName evidence="2">Uncharacterized protein</fullName>
    </submittedName>
</protein>
<keyword evidence="3" id="KW-1185">Reference proteome</keyword>
<name>A0A9X0D5G8_9CNID</name>
<evidence type="ECO:0000313" key="2">
    <source>
        <dbReference type="EMBL" id="KAJ7388077.1"/>
    </source>
</evidence>
<comment type="caution">
    <text evidence="2">The sequence shown here is derived from an EMBL/GenBank/DDBJ whole genome shotgun (WGS) entry which is preliminary data.</text>
</comment>
<dbReference type="EMBL" id="MU825661">
    <property type="protein sequence ID" value="KAJ7388077.1"/>
    <property type="molecule type" value="Genomic_DNA"/>
</dbReference>
<dbReference type="AlphaFoldDB" id="A0A9X0D5G8"/>
<accession>A0A9X0D5G8</accession>
<reference evidence="2" key="1">
    <citation type="submission" date="2023-01" db="EMBL/GenBank/DDBJ databases">
        <title>Genome assembly of the deep-sea coral Lophelia pertusa.</title>
        <authorList>
            <person name="Herrera S."/>
            <person name="Cordes E."/>
        </authorList>
    </citation>
    <scope>NUCLEOTIDE SEQUENCE</scope>
    <source>
        <strain evidence="2">USNM1676648</strain>
        <tissue evidence="2">Polyp</tissue>
    </source>
</reference>
<evidence type="ECO:0000313" key="3">
    <source>
        <dbReference type="Proteomes" id="UP001163046"/>
    </source>
</evidence>
<evidence type="ECO:0000256" key="1">
    <source>
        <dbReference type="SAM" id="MobiDB-lite"/>
    </source>
</evidence>
<feature type="region of interest" description="Disordered" evidence="1">
    <location>
        <begin position="190"/>
        <end position="209"/>
    </location>
</feature>
<feature type="compositionally biased region" description="Polar residues" evidence="1">
    <location>
        <begin position="191"/>
        <end position="209"/>
    </location>
</feature>
<organism evidence="2 3">
    <name type="scientific">Desmophyllum pertusum</name>
    <dbReference type="NCBI Taxonomy" id="174260"/>
    <lineage>
        <taxon>Eukaryota</taxon>
        <taxon>Metazoa</taxon>
        <taxon>Cnidaria</taxon>
        <taxon>Anthozoa</taxon>
        <taxon>Hexacorallia</taxon>
        <taxon>Scleractinia</taxon>
        <taxon>Caryophylliina</taxon>
        <taxon>Caryophylliidae</taxon>
        <taxon>Desmophyllum</taxon>
    </lineage>
</organism>
<gene>
    <name evidence="2" type="ORF">OS493_039951</name>
</gene>
<feature type="region of interest" description="Disordered" evidence="1">
    <location>
        <begin position="260"/>
        <end position="294"/>
    </location>
</feature>